<evidence type="ECO:0000256" key="1">
    <source>
        <dbReference type="ARBA" id="ARBA00003236"/>
    </source>
</evidence>
<dbReference type="Proteomes" id="UP000519439">
    <property type="component" value="Unassembled WGS sequence"/>
</dbReference>
<dbReference type="GO" id="GO:0005576">
    <property type="term" value="C:extracellular region"/>
    <property type="evidence" value="ECO:0007669"/>
    <property type="project" value="UniProtKB-SubCell"/>
</dbReference>
<dbReference type="GO" id="GO:0016740">
    <property type="term" value="F:transferase activity"/>
    <property type="evidence" value="ECO:0007669"/>
    <property type="project" value="UniProtKB-KW"/>
</dbReference>
<evidence type="ECO:0000256" key="4">
    <source>
        <dbReference type="ARBA" id="ARBA00020071"/>
    </source>
</evidence>
<dbReference type="Gene3D" id="3.20.20.370">
    <property type="entry name" value="Glycoside hydrolase/deacetylase"/>
    <property type="match status" value="1"/>
</dbReference>
<evidence type="ECO:0000313" key="11">
    <source>
        <dbReference type="Proteomes" id="UP000519439"/>
    </source>
</evidence>
<evidence type="ECO:0000256" key="6">
    <source>
        <dbReference type="ARBA" id="ARBA00032976"/>
    </source>
</evidence>
<dbReference type="AlphaFoldDB" id="A0A7W6IDP6"/>
<evidence type="ECO:0000256" key="7">
    <source>
        <dbReference type="SAM" id="MobiDB-lite"/>
    </source>
</evidence>
<dbReference type="InterPro" id="IPR001173">
    <property type="entry name" value="Glyco_trans_2-like"/>
</dbReference>
<feature type="compositionally biased region" description="Low complexity" evidence="7">
    <location>
        <begin position="502"/>
        <end position="517"/>
    </location>
</feature>
<dbReference type="InterPro" id="IPR029044">
    <property type="entry name" value="Nucleotide-diphossugar_trans"/>
</dbReference>
<organism evidence="10 11">
    <name type="scientific">Microvirga flocculans</name>
    <dbReference type="NCBI Taxonomy" id="217168"/>
    <lineage>
        <taxon>Bacteria</taxon>
        <taxon>Pseudomonadati</taxon>
        <taxon>Pseudomonadota</taxon>
        <taxon>Alphaproteobacteria</taxon>
        <taxon>Hyphomicrobiales</taxon>
        <taxon>Methylobacteriaceae</taxon>
        <taxon>Microvirga</taxon>
    </lineage>
</organism>
<keyword evidence="10" id="KW-0808">Transferase</keyword>
<evidence type="ECO:0000256" key="5">
    <source>
        <dbReference type="ARBA" id="ARBA00022729"/>
    </source>
</evidence>
<dbReference type="GO" id="GO:0005975">
    <property type="term" value="P:carbohydrate metabolic process"/>
    <property type="evidence" value="ECO:0007669"/>
    <property type="project" value="InterPro"/>
</dbReference>
<dbReference type="CDD" id="cd10918">
    <property type="entry name" value="CE4_NodB_like_5s_6s"/>
    <property type="match status" value="1"/>
</dbReference>
<sequence>MILCYHKVHPEIKSYWYVSVDKFNRDMAALQAYDVVYLDDYDAKNPRHAVITFDGIYDNVAEYALPILKKWNYPFELFVVGDTVGQDNGFDQHVEPPCNFASIDQLKLLAANRGRVQWHTASHKRLQNLSDEDLDRELTPSAELRAAFPSPHLDWFAYPHGDFDQSAVDGVAKRFKGALACDVGNDDDRHRLTRLLLAEKHDLFKTRTLLAVYNRNSGHRLIECLDSIFKQTIAPDEVFIIDDASTDASQTLLYLYADRVRIIRNEEQIGPAQSVSKTLQLTSSEYVAFVDARDRLRSDFIEHMRSALDRSPHASAAHSDFVLFGDRASAIAEEIGAKPIGRSARAGSAIFVCNRPDLEADLPSELKSHLPLDAFIFRREAWESQVSVGSKVVRVPHPLIECGIFTRDGLETPALLEQTALEWKKGFIASQIRNDKLSSDLSETSAFAAKLHRDIHELKDAIVKLKGANADLRRSQQDLKSKLDKARTKKAKEPPKQPKPQPSLLRRIRSAAARLVR</sequence>
<keyword evidence="5" id="KW-0732">Signal</keyword>
<dbReference type="InterPro" id="IPR002509">
    <property type="entry name" value="NODB_dom"/>
</dbReference>
<accession>A0A7W6IDP6</accession>
<dbReference type="Gene3D" id="3.90.550.10">
    <property type="entry name" value="Spore Coat Polysaccharide Biosynthesis Protein SpsA, Chain A"/>
    <property type="match status" value="1"/>
</dbReference>
<feature type="domain" description="NodB homology" evidence="9">
    <location>
        <begin position="44"/>
        <end position="170"/>
    </location>
</feature>
<dbReference type="PANTHER" id="PTHR34216:SF3">
    <property type="entry name" value="POLY-BETA-1,6-N-ACETYL-D-GLUCOSAMINE N-DEACETYLASE"/>
    <property type="match status" value="1"/>
</dbReference>
<dbReference type="SUPFAM" id="SSF53448">
    <property type="entry name" value="Nucleotide-diphospho-sugar transferases"/>
    <property type="match status" value="1"/>
</dbReference>
<evidence type="ECO:0000256" key="3">
    <source>
        <dbReference type="ARBA" id="ARBA00010973"/>
    </source>
</evidence>
<feature type="region of interest" description="Disordered" evidence="7">
    <location>
        <begin position="474"/>
        <end position="517"/>
    </location>
</feature>
<dbReference type="GO" id="GO:0016810">
    <property type="term" value="F:hydrolase activity, acting on carbon-nitrogen (but not peptide) bonds"/>
    <property type="evidence" value="ECO:0007669"/>
    <property type="project" value="InterPro"/>
</dbReference>
<feature type="compositionally biased region" description="Basic and acidic residues" evidence="7">
    <location>
        <begin position="474"/>
        <end position="496"/>
    </location>
</feature>
<evidence type="ECO:0000313" key="10">
    <source>
        <dbReference type="EMBL" id="MBB4039577.1"/>
    </source>
</evidence>
<comment type="similarity">
    <text evidence="3">Belongs to the polysaccharide deacetylase family.</text>
</comment>
<evidence type="ECO:0000256" key="2">
    <source>
        <dbReference type="ARBA" id="ARBA00004613"/>
    </source>
</evidence>
<dbReference type="RefSeq" id="WP_027317522.1">
    <property type="nucleotide sequence ID" value="NZ_JACIDC010000003.1"/>
</dbReference>
<dbReference type="Pfam" id="PF00535">
    <property type="entry name" value="Glycos_transf_2"/>
    <property type="match status" value="1"/>
</dbReference>
<dbReference type="EMBL" id="JACIDC010000003">
    <property type="protein sequence ID" value="MBB4039577.1"/>
    <property type="molecule type" value="Genomic_DNA"/>
</dbReference>
<protein>
    <recommendedName>
        <fullName evidence="4">Chitooligosaccharide deacetylase</fullName>
    </recommendedName>
    <alternativeName>
        <fullName evidence="6">Nodulation protein B</fullName>
    </alternativeName>
</protein>
<feature type="domain" description="Glycosyltransferase 2-like" evidence="8">
    <location>
        <begin position="211"/>
        <end position="316"/>
    </location>
</feature>
<dbReference type="InterPro" id="IPR051398">
    <property type="entry name" value="Polysacch_Deacetylase"/>
</dbReference>
<evidence type="ECO:0000259" key="8">
    <source>
        <dbReference type="Pfam" id="PF00535"/>
    </source>
</evidence>
<gene>
    <name evidence="10" type="ORF">GGR34_001219</name>
</gene>
<dbReference type="InterPro" id="IPR011330">
    <property type="entry name" value="Glyco_hydro/deAcase_b/a-brl"/>
</dbReference>
<proteinExistence type="inferred from homology"/>
<comment type="function">
    <text evidence="1">Is involved in generating a small heat-stable compound (Nod), an acylated oligomer of N-acetylglucosamine, that stimulates mitosis in various plant protoplasts.</text>
</comment>
<comment type="subcellular location">
    <subcellularLocation>
        <location evidence="2">Secreted</location>
    </subcellularLocation>
</comment>
<name>A0A7W6IDP6_9HYPH</name>
<evidence type="ECO:0000259" key="9">
    <source>
        <dbReference type="Pfam" id="PF01522"/>
    </source>
</evidence>
<keyword evidence="11" id="KW-1185">Reference proteome</keyword>
<dbReference type="PANTHER" id="PTHR34216">
    <property type="match status" value="1"/>
</dbReference>
<dbReference type="Pfam" id="PF01522">
    <property type="entry name" value="Polysacc_deac_1"/>
    <property type="match status" value="1"/>
</dbReference>
<dbReference type="SUPFAM" id="SSF88713">
    <property type="entry name" value="Glycoside hydrolase/deacetylase"/>
    <property type="match status" value="1"/>
</dbReference>
<comment type="caution">
    <text evidence="10">The sequence shown here is derived from an EMBL/GenBank/DDBJ whole genome shotgun (WGS) entry which is preliminary data.</text>
</comment>
<reference evidence="10 11" key="1">
    <citation type="submission" date="2020-08" db="EMBL/GenBank/DDBJ databases">
        <title>Genomic Encyclopedia of Type Strains, Phase IV (KMG-IV): sequencing the most valuable type-strain genomes for metagenomic binning, comparative biology and taxonomic classification.</title>
        <authorList>
            <person name="Goeker M."/>
        </authorList>
    </citation>
    <scope>NUCLEOTIDE SEQUENCE [LARGE SCALE GENOMIC DNA]</scope>
    <source>
        <strain evidence="10 11">DSM 15743</strain>
    </source>
</reference>
<dbReference type="CDD" id="cd00761">
    <property type="entry name" value="Glyco_tranf_GTA_type"/>
    <property type="match status" value="1"/>
</dbReference>